<gene>
    <name evidence="1" type="ORF">TPA0910_87050</name>
</gene>
<dbReference type="Gene3D" id="3.30.420.10">
    <property type="entry name" value="Ribonuclease H-like superfamily/Ribonuclease H"/>
    <property type="match status" value="1"/>
</dbReference>
<organism evidence="1 2">
    <name type="scientific">Streptomyces hygroscopicus</name>
    <dbReference type="NCBI Taxonomy" id="1912"/>
    <lineage>
        <taxon>Bacteria</taxon>
        <taxon>Bacillati</taxon>
        <taxon>Actinomycetota</taxon>
        <taxon>Actinomycetes</taxon>
        <taxon>Kitasatosporales</taxon>
        <taxon>Streptomycetaceae</taxon>
        <taxon>Streptomyces</taxon>
        <taxon>Streptomyces violaceusniger group</taxon>
    </lineage>
</organism>
<dbReference type="EMBL" id="BNEK01000007">
    <property type="protein sequence ID" value="GHJ34272.1"/>
    <property type="molecule type" value="Genomic_DNA"/>
</dbReference>
<accession>A0ABQ3UFB7</accession>
<evidence type="ECO:0000313" key="2">
    <source>
        <dbReference type="Proteomes" id="UP001054854"/>
    </source>
</evidence>
<comment type="caution">
    <text evidence="1">The sequence shown here is derived from an EMBL/GenBank/DDBJ whole genome shotgun (WGS) entry which is preliminary data.</text>
</comment>
<dbReference type="RefSeq" id="WP_236260091.1">
    <property type="nucleotide sequence ID" value="NZ_BNEK01000007.1"/>
</dbReference>
<reference evidence="1" key="1">
    <citation type="submission" date="2024-05" db="EMBL/GenBank/DDBJ databases">
        <title>Whole genome shotgun sequence of Streptomyces hygroscopicus NBRC 113678.</title>
        <authorList>
            <person name="Komaki H."/>
            <person name="Tamura T."/>
        </authorList>
    </citation>
    <scope>NUCLEOTIDE SEQUENCE</scope>
    <source>
        <strain evidence="1">N11-34</strain>
    </source>
</reference>
<proteinExistence type="predicted"/>
<name>A0ABQ3UFB7_STRHY</name>
<dbReference type="InterPro" id="IPR036397">
    <property type="entry name" value="RNaseH_sf"/>
</dbReference>
<dbReference type="Proteomes" id="UP001054854">
    <property type="component" value="Unassembled WGS sequence"/>
</dbReference>
<sequence>MTLTLPDPTITETGPPTVIGLDPSLTATGIASSRGWTQTIGYEKARAKDPGITTLPHPVRRRAMLDVRDRIINQIGTPDLVVMETPAFSRSGGGAHERAWLWWELYGYLDTHHIPTALMGTGQRCTYATGKGNASKEAVVDAVARRWPAWETQGDNNLADAVVFMAAGLDWLGHPINPMPKTHRTAIDKAIWPDLALTGADTMTTTTVTRSDR</sequence>
<protein>
    <submittedName>
        <fullName evidence="1">Uncharacterized protein</fullName>
    </submittedName>
</protein>
<evidence type="ECO:0000313" key="1">
    <source>
        <dbReference type="EMBL" id="GHJ34272.1"/>
    </source>
</evidence>
<keyword evidence="2" id="KW-1185">Reference proteome</keyword>
<dbReference type="InterPro" id="IPR012337">
    <property type="entry name" value="RNaseH-like_sf"/>
</dbReference>
<dbReference type="SUPFAM" id="SSF53098">
    <property type="entry name" value="Ribonuclease H-like"/>
    <property type="match status" value="1"/>
</dbReference>